<sequence>MLSLPELSPMCMTLELADRSISRPVGVTKDVFVKVGKFHFLADFVVVDFDADPRVPLILRRSFLKTGRALIDVYEGELTLHVGNNAVTFNLDQTTRYSSNYDDMSVNRIDVIDVACEEYSQEVLGFFMNGNPTPSIRPIVSISSPTLTPFGDSDFVLEETDALLAIENEPISPEIDDSFYDSDGDILLLEEFLIDDPSSPPLPPQELKVFEPKNEKYSIDEPPVVELKDLPPHLEYAFLEGDDKLPVIIAKDLKDEEKTALINVLKSHKQALACLVCQEEGWIISNMHQLSGSEQADGEESLSPALSTRRGYSKNENKKDHKEQLKAILELLKEELYAKFSKYESWISKVQFLGHVIDSQGIHVDPAKIESIKDWASPKTPTDIRQFLSLVGKERIKTLRVRPLVMTIGLDLPKQILNAQTEARKPEDIKNEDVEGSEKMYKDIKKLYWWPNMKANIATYIDIPQWKWDNITMDFVMKLPKSSQRYDTIWVIVDRLTKSTIFIPMRETDTMEKLERMYVKEVVTRHGIPLLIICDRDPRFASNFWRSLQKALGTSLDMSTAYHPQTNRQSERTIQTLEDMLRACAIDFGKGWVNHFPLVEFSYNNSYYASIKAAPFEALYGRKCRSPRCWAEGRTFWPTEELEPQVRWTILAVSLDGLHFDDKLHFVEESVEIIDHEVKW</sequence>
<proteinExistence type="predicted"/>
<dbReference type="PANTHER" id="PTHR37984">
    <property type="entry name" value="PROTEIN CBG26694"/>
    <property type="match status" value="1"/>
</dbReference>
<dbReference type="InterPro" id="IPR043502">
    <property type="entry name" value="DNA/RNA_pol_sf"/>
</dbReference>
<reference evidence="7" key="1">
    <citation type="journal article" date="2019" name="Sci. Rep.">
        <title>Draft genome of Tanacetum cinerariifolium, the natural source of mosquito coil.</title>
        <authorList>
            <person name="Yamashiro T."/>
            <person name="Shiraishi A."/>
            <person name="Satake H."/>
            <person name="Nakayama K."/>
        </authorList>
    </citation>
    <scope>NUCLEOTIDE SEQUENCE</scope>
</reference>
<evidence type="ECO:0000259" key="6">
    <source>
        <dbReference type="PROSITE" id="PS50994"/>
    </source>
</evidence>
<dbReference type="InterPro" id="IPR050951">
    <property type="entry name" value="Retrovirus_Pol_polyprotein"/>
</dbReference>
<dbReference type="GO" id="GO:0015074">
    <property type="term" value="P:DNA integration"/>
    <property type="evidence" value="ECO:0007669"/>
    <property type="project" value="InterPro"/>
</dbReference>
<keyword evidence="4" id="KW-0378">Hydrolase</keyword>
<dbReference type="PROSITE" id="PS50994">
    <property type="entry name" value="INTEGRASE"/>
    <property type="match status" value="1"/>
</dbReference>
<dbReference type="Gene3D" id="2.40.70.10">
    <property type="entry name" value="Acid Proteases"/>
    <property type="match status" value="1"/>
</dbReference>
<evidence type="ECO:0000256" key="2">
    <source>
        <dbReference type="ARBA" id="ARBA00022695"/>
    </source>
</evidence>
<evidence type="ECO:0000256" key="1">
    <source>
        <dbReference type="ARBA" id="ARBA00022679"/>
    </source>
</evidence>
<dbReference type="InterPro" id="IPR012337">
    <property type="entry name" value="RNaseH-like_sf"/>
</dbReference>
<dbReference type="GO" id="GO:0004519">
    <property type="term" value="F:endonuclease activity"/>
    <property type="evidence" value="ECO:0007669"/>
    <property type="project" value="UniProtKB-KW"/>
</dbReference>
<accession>A0A6L2J392</accession>
<evidence type="ECO:0000313" key="7">
    <source>
        <dbReference type="EMBL" id="GEU30415.1"/>
    </source>
</evidence>
<keyword evidence="7" id="KW-0695">RNA-directed DNA polymerase</keyword>
<dbReference type="InterPro" id="IPR001584">
    <property type="entry name" value="Integrase_cat-core"/>
</dbReference>
<dbReference type="InterPro" id="IPR021109">
    <property type="entry name" value="Peptidase_aspartic_dom_sf"/>
</dbReference>
<gene>
    <name evidence="7" type="ORF">Tci_002393</name>
</gene>
<feature type="domain" description="Integrase catalytic" evidence="6">
    <location>
        <begin position="460"/>
        <end position="623"/>
    </location>
</feature>
<organism evidence="7">
    <name type="scientific">Tanacetum cinerariifolium</name>
    <name type="common">Dalmatian daisy</name>
    <name type="synonym">Chrysanthemum cinerariifolium</name>
    <dbReference type="NCBI Taxonomy" id="118510"/>
    <lineage>
        <taxon>Eukaryota</taxon>
        <taxon>Viridiplantae</taxon>
        <taxon>Streptophyta</taxon>
        <taxon>Embryophyta</taxon>
        <taxon>Tracheophyta</taxon>
        <taxon>Spermatophyta</taxon>
        <taxon>Magnoliopsida</taxon>
        <taxon>eudicotyledons</taxon>
        <taxon>Gunneridae</taxon>
        <taxon>Pentapetalae</taxon>
        <taxon>asterids</taxon>
        <taxon>campanulids</taxon>
        <taxon>Asterales</taxon>
        <taxon>Asteraceae</taxon>
        <taxon>Asteroideae</taxon>
        <taxon>Anthemideae</taxon>
        <taxon>Anthemidinae</taxon>
        <taxon>Tanacetum</taxon>
    </lineage>
</organism>
<dbReference type="GO" id="GO:0003964">
    <property type="term" value="F:RNA-directed DNA polymerase activity"/>
    <property type="evidence" value="ECO:0007669"/>
    <property type="project" value="UniProtKB-KW"/>
</dbReference>
<keyword evidence="4" id="KW-0255">Endonuclease</keyword>
<keyword evidence="2" id="KW-0548">Nucleotidyltransferase</keyword>
<keyword evidence="3" id="KW-0540">Nuclease</keyword>
<dbReference type="Gene3D" id="3.30.70.270">
    <property type="match status" value="1"/>
</dbReference>
<dbReference type="EMBL" id="BKCJ010000155">
    <property type="protein sequence ID" value="GEU30415.1"/>
    <property type="molecule type" value="Genomic_DNA"/>
</dbReference>
<dbReference type="AlphaFoldDB" id="A0A6L2J392"/>
<evidence type="ECO:0000256" key="3">
    <source>
        <dbReference type="ARBA" id="ARBA00022722"/>
    </source>
</evidence>
<name>A0A6L2J392_TANCI</name>
<dbReference type="SUPFAM" id="SSF53098">
    <property type="entry name" value="Ribonuclease H-like"/>
    <property type="match status" value="1"/>
</dbReference>
<comment type="caution">
    <text evidence="7">The sequence shown here is derived from an EMBL/GenBank/DDBJ whole genome shotgun (WGS) entry which is preliminary data.</text>
</comment>
<dbReference type="InterPro" id="IPR043128">
    <property type="entry name" value="Rev_trsase/Diguanyl_cyclase"/>
</dbReference>
<dbReference type="GO" id="GO:0003676">
    <property type="term" value="F:nucleic acid binding"/>
    <property type="evidence" value="ECO:0007669"/>
    <property type="project" value="InterPro"/>
</dbReference>
<dbReference type="SUPFAM" id="SSF56672">
    <property type="entry name" value="DNA/RNA polymerases"/>
    <property type="match status" value="1"/>
</dbReference>
<keyword evidence="1" id="KW-0808">Transferase</keyword>
<dbReference type="PANTHER" id="PTHR37984:SF5">
    <property type="entry name" value="PROTEIN NYNRIN-LIKE"/>
    <property type="match status" value="1"/>
</dbReference>
<dbReference type="InterPro" id="IPR036397">
    <property type="entry name" value="RNaseH_sf"/>
</dbReference>
<evidence type="ECO:0000256" key="4">
    <source>
        <dbReference type="ARBA" id="ARBA00022759"/>
    </source>
</evidence>
<dbReference type="Gene3D" id="3.30.420.10">
    <property type="entry name" value="Ribonuclease H-like superfamily/Ribonuclease H"/>
    <property type="match status" value="1"/>
</dbReference>
<protein>
    <submittedName>
        <fullName evidence="7">Reverse transcriptase domain-containing protein</fullName>
    </submittedName>
</protein>
<evidence type="ECO:0000256" key="5">
    <source>
        <dbReference type="SAM" id="MobiDB-lite"/>
    </source>
</evidence>
<feature type="region of interest" description="Disordered" evidence="5">
    <location>
        <begin position="293"/>
        <end position="319"/>
    </location>
</feature>